<dbReference type="AlphaFoldDB" id="A0A0F8ZX44"/>
<feature type="non-terminal residue" evidence="1">
    <location>
        <position position="54"/>
    </location>
</feature>
<reference evidence="1" key="1">
    <citation type="journal article" date="2015" name="Nature">
        <title>Complex archaea that bridge the gap between prokaryotes and eukaryotes.</title>
        <authorList>
            <person name="Spang A."/>
            <person name="Saw J.H."/>
            <person name="Jorgensen S.L."/>
            <person name="Zaremba-Niedzwiedzka K."/>
            <person name="Martijn J."/>
            <person name="Lind A.E."/>
            <person name="van Eijk R."/>
            <person name="Schleper C."/>
            <person name="Guy L."/>
            <person name="Ettema T.J."/>
        </authorList>
    </citation>
    <scope>NUCLEOTIDE SEQUENCE</scope>
</reference>
<evidence type="ECO:0000313" key="1">
    <source>
        <dbReference type="EMBL" id="KKK70994.1"/>
    </source>
</evidence>
<accession>A0A0F8ZX44</accession>
<proteinExistence type="predicted"/>
<protein>
    <submittedName>
        <fullName evidence="1">Uncharacterized protein</fullName>
    </submittedName>
</protein>
<name>A0A0F8ZX44_9ZZZZ</name>
<dbReference type="EMBL" id="LAZR01057934">
    <property type="protein sequence ID" value="KKK70994.1"/>
    <property type="molecule type" value="Genomic_DNA"/>
</dbReference>
<sequence length="54" mass="5338">MEIASASGDVNIQGFDNGNVLLANANGDVGVGTLTPNLTGGDKFLTISKGDSGN</sequence>
<organism evidence="1">
    <name type="scientific">marine sediment metagenome</name>
    <dbReference type="NCBI Taxonomy" id="412755"/>
    <lineage>
        <taxon>unclassified sequences</taxon>
        <taxon>metagenomes</taxon>
        <taxon>ecological metagenomes</taxon>
    </lineage>
</organism>
<comment type="caution">
    <text evidence="1">The sequence shown here is derived from an EMBL/GenBank/DDBJ whole genome shotgun (WGS) entry which is preliminary data.</text>
</comment>
<gene>
    <name evidence="1" type="ORF">LCGC14_2918410</name>
</gene>